<dbReference type="InterPro" id="IPR018378">
    <property type="entry name" value="C-type_lectin_CS"/>
</dbReference>
<dbReference type="SMART" id="SM00034">
    <property type="entry name" value="CLECT"/>
    <property type="match status" value="4"/>
</dbReference>
<dbReference type="AlphaFoldDB" id="A0A2T7PP48"/>
<feature type="domain" description="F5/8 type C" evidence="2">
    <location>
        <begin position="685"/>
        <end position="787"/>
    </location>
</feature>
<dbReference type="InterPro" id="IPR001304">
    <property type="entry name" value="C-type_lectin-like"/>
</dbReference>
<dbReference type="Gene3D" id="3.10.100.10">
    <property type="entry name" value="Mannose-Binding Protein A, subunit A"/>
    <property type="match status" value="5"/>
</dbReference>
<dbReference type="PROSITE" id="PS00615">
    <property type="entry name" value="C_TYPE_LECTIN_1"/>
    <property type="match status" value="2"/>
</dbReference>
<feature type="domain" description="F5/8 type C" evidence="2">
    <location>
        <begin position="817"/>
        <end position="969"/>
    </location>
</feature>
<dbReference type="Proteomes" id="UP000245119">
    <property type="component" value="Linkage Group LG3"/>
</dbReference>
<dbReference type="Gene3D" id="2.60.120.260">
    <property type="entry name" value="Galactose-binding domain-like"/>
    <property type="match status" value="4"/>
</dbReference>
<dbReference type="SUPFAM" id="SSF49785">
    <property type="entry name" value="Galactose-binding domain-like"/>
    <property type="match status" value="3"/>
</dbReference>
<evidence type="ECO:0008006" key="6">
    <source>
        <dbReference type="Google" id="ProtNLM"/>
    </source>
</evidence>
<feature type="domain" description="C-type lectin" evidence="3">
    <location>
        <begin position="404"/>
        <end position="521"/>
    </location>
</feature>
<gene>
    <name evidence="4" type="ORF">C0Q70_06428</name>
</gene>
<dbReference type="PROSITE" id="PS01285">
    <property type="entry name" value="FA58C_1"/>
    <property type="match status" value="1"/>
</dbReference>
<evidence type="ECO:0000259" key="3">
    <source>
        <dbReference type="PROSITE" id="PS50041"/>
    </source>
</evidence>
<dbReference type="CDD" id="cd00057">
    <property type="entry name" value="FA58C"/>
    <property type="match status" value="1"/>
</dbReference>
<feature type="domain" description="C-type lectin" evidence="3">
    <location>
        <begin position="281"/>
        <end position="370"/>
    </location>
</feature>
<feature type="domain" description="C-type lectin" evidence="3">
    <location>
        <begin position="135"/>
        <end position="254"/>
    </location>
</feature>
<comment type="caution">
    <text evidence="4">The sequence shown here is derived from an EMBL/GenBank/DDBJ whole genome shotgun (WGS) entry which is preliminary data.</text>
</comment>
<dbReference type="InterPro" id="IPR008979">
    <property type="entry name" value="Galactose-bd-like_sf"/>
</dbReference>
<accession>A0A2T7PP48</accession>
<keyword evidence="1" id="KW-1015">Disulfide bond</keyword>
<dbReference type="CDD" id="cd00037">
    <property type="entry name" value="CLECT"/>
    <property type="match status" value="4"/>
</dbReference>
<evidence type="ECO:0000259" key="2">
    <source>
        <dbReference type="PROSITE" id="PS50022"/>
    </source>
</evidence>
<protein>
    <recommendedName>
        <fullName evidence="6">C-type lectin domain-containing protein</fullName>
    </recommendedName>
</protein>
<feature type="domain" description="F5/8 type C" evidence="2">
    <location>
        <begin position="530"/>
        <end position="681"/>
    </location>
</feature>
<proteinExistence type="predicted"/>
<evidence type="ECO:0000256" key="1">
    <source>
        <dbReference type="ARBA" id="ARBA00023157"/>
    </source>
</evidence>
<evidence type="ECO:0000313" key="5">
    <source>
        <dbReference type="Proteomes" id="UP000245119"/>
    </source>
</evidence>
<evidence type="ECO:0000313" key="4">
    <source>
        <dbReference type="EMBL" id="PVD35147.1"/>
    </source>
</evidence>
<dbReference type="SUPFAM" id="SSF56436">
    <property type="entry name" value="C-type lectin-like"/>
    <property type="match status" value="5"/>
</dbReference>
<dbReference type="InterPro" id="IPR050111">
    <property type="entry name" value="C-type_lectin/snaclec_domain"/>
</dbReference>
<dbReference type="PROSITE" id="PS50041">
    <property type="entry name" value="C_TYPE_LECTIN_2"/>
    <property type="match status" value="4"/>
</dbReference>
<organism evidence="4 5">
    <name type="scientific">Pomacea canaliculata</name>
    <name type="common">Golden apple snail</name>
    <dbReference type="NCBI Taxonomy" id="400727"/>
    <lineage>
        <taxon>Eukaryota</taxon>
        <taxon>Metazoa</taxon>
        <taxon>Spiralia</taxon>
        <taxon>Lophotrochozoa</taxon>
        <taxon>Mollusca</taxon>
        <taxon>Gastropoda</taxon>
        <taxon>Caenogastropoda</taxon>
        <taxon>Architaenioglossa</taxon>
        <taxon>Ampullarioidea</taxon>
        <taxon>Ampullariidae</taxon>
        <taxon>Pomacea</taxon>
    </lineage>
</organism>
<dbReference type="PROSITE" id="PS50022">
    <property type="entry name" value="FA58C_3"/>
    <property type="match status" value="3"/>
</dbReference>
<dbReference type="EMBL" id="PZQS01000003">
    <property type="protein sequence ID" value="PVD35147.1"/>
    <property type="molecule type" value="Genomic_DNA"/>
</dbReference>
<dbReference type="FunFam" id="2.60.120.260:FF:000016">
    <property type="entry name" value="Contactin-associated protein-like 4 isoform 1"/>
    <property type="match status" value="1"/>
</dbReference>
<dbReference type="Pfam" id="PF00059">
    <property type="entry name" value="Lectin_C"/>
    <property type="match status" value="3"/>
</dbReference>
<dbReference type="InterPro" id="IPR000421">
    <property type="entry name" value="FA58C"/>
</dbReference>
<dbReference type="InterPro" id="IPR016187">
    <property type="entry name" value="CTDL_fold"/>
</dbReference>
<feature type="domain" description="C-type lectin" evidence="3">
    <location>
        <begin position="8"/>
        <end position="122"/>
    </location>
</feature>
<name>A0A2T7PP48_POMCA</name>
<dbReference type="SMART" id="SM00231">
    <property type="entry name" value="FA58C"/>
    <property type="match status" value="2"/>
</dbReference>
<dbReference type="OrthoDB" id="6161136at2759"/>
<sequence>MDDGWTDVGNACYKTWTAAVTWYDAEAECQRQASHLFVPTSDHDDTLGQLKVAVPAWIGLSDTVEKGVLTTVTGGRPLQSWAEGHDGLVIPGQTCFTATVTAAGSVSYTASTCHNEVGFVCQRHIGSCPPGWDEHATQCYQLQTTQAEYTTWFLAKQFCRDEGAEILIIKSMDEHDFITQKLSRDGVRNMKVTADTLQWADGSPASGAGVFGVWMSSFPRPETNRLDCGILQIGNGNGSWSNGYCFSARGFVCEIPVTQSLRPKTLGPANYSCEDDTWLLYGNQCFNLNQFDTSWDLAQQGCLGLNAHLATVSDIGIQSFLGCQLHQLLAGKAQWSESRSGLHRDVCWRPEMTGGWLDQNCSKQRDYICQKPAIQSGSPAVPSVVPSSDSCDLNWILNPTIDVCYLMVVDAPKEWVTASYDCLRRGGNLLSISGPGEQTRVEAMLSSLYPTYQDPFWIGAADSNQDGGWDWTDGAPFRYLNWHAGEPSGPASTEHCVEMRVQWQYEWNDANCNHYLNYICKKKEVVLSLNVNKTVGFSKCLQHKLKLKTVVSSFRPRERPSSSRPAVVLGAGAWRPAQDQTGEWVGVFFYQTMLVAGIEIAGEVDTFNFVSSFTVQYQHDINSPWRWVENPPGTAQVFYGSMEPSVSTSILFVVPIQAQSVRLYPQSWGTHIAVRWELNGCVYDACQPEYTISGPLVVTDDGLSVSGMSDPDHDAFDSRLHPIQPDTPPSCWRPPDNPSSPPWIQADLGTVKLLRGVSIAGNPNADEWNFTGNSDNHTIVTYLLKASIPVQQVRIVPLAAHNHIALRFDLLVCNIGCRDIPLMSGRHNVSDSAFSASSTLGPRFSAHRSRLGEQFVGTSGGAWIARFYDNHQYLQVDLGELLQITGVATQGSEHYSMWVRSYTLAFSQDGRNYNTYAGNGLVARIFEGNLDAVSVRKHYLDRPQVARYVQLWPVDYNRGMAVRWELYGCPGPNSGQAIGCYQDNPQSRDLPYEPLVDPLAGVWPASCRASLLRKGLLLRRPPEQLHVLLRRLIRQVRVHTQRLHAALSVSLRRPVVRRCFNNFIYDTGLSPMFKYCKTGWTPRGDSCYMVILERASWFNSQEVCQEIGGDLVAIGSKVDNDFVFSLLAASNGEGTHTAEHPGT</sequence>
<dbReference type="InterPro" id="IPR016186">
    <property type="entry name" value="C-type_lectin-like/link_sf"/>
</dbReference>
<dbReference type="PANTHER" id="PTHR22803">
    <property type="entry name" value="MANNOSE, PHOSPHOLIPASE, LECTIN RECEPTOR RELATED"/>
    <property type="match status" value="1"/>
</dbReference>
<reference evidence="4 5" key="1">
    <citation type="submission" date="2018-04" db="EMBL/GenBank/DDBJ databases">
        <title>The genome of golden apple snail Pomacea canaliculata provides insight into stress tolerance and invasive adaptation.</title>
        <authorList>
            <person name="Liu C."/>
            <person name="Liu B."/>
            <person name="Ren Y."/>
            <person name="Zhang Y."/>
            <person name="Wang H."/>
            <person name="Li S."/>
            <person name="Jiang F."/>
            <person name="Yin L."/>
            <person name="Zhang G."/>
            <person name="Qian W."/>
            <person name="Fan W."/>
        </authorList>
    </citation>
    <scope>NUCLEOTIDE SEQUENCE [LARGE SCALE GENOMIC DNA]</scope>
    <source>
        <strain evidence="4">SZHN2017</strain>
        <tissue evidence="4">Muscle</tissue>
    </source>
</reference>
<keyword evidence="5" id="KW-1185">Reference proteome</keyword>
<dbReference type="Pfam" id="PF00754">
    <property type="entry name" value="F5_F8_type_C"/>
    <property type="match status" value="2"/>
</dbReference>